<name>A0A974WFY9_9BACT</name>
<dbReference type="AlphaFoldDB" id="A0A974WFY9"/>
<dbReference type="PANTHER" id="PTHR33361:SF2">
    <property type="entry name" value="DUF885 DOMAIN-CONTAINING PROTEIN"/>
    <property type="match status" value="1"/>
</dbReference>
<gene>
    <name evidence="1" type="ORF">JR347_12005</name>
</gene>
<proteinExistence type="predicted"/>
<accession>A0A974WFY9</accession>
<protein>
    <submittedName>
        <fullName evidence="1">DUF885 domain-containing protein</fullName>
    </submittedName>
</protein>
<sequence length="584" mass="67105">MKKLIPLLLLLGLFSCNKENTTNQEEPATSKNEELHSLFEEISDFLSSPEDSLYYGHHVHSEWASVSESSQIKDAENIQQFITQLEAISNESLGEQDLISKKVMLIRLKDMVDAVNYKMNLIPFNAEGGFYNQMAFVIPNLPFDKTEHYIDYLGWLPNYHNRLKENIALVKKGLELGVVAPKIVVQNNIQLLQPWLDLKNNVLYQPLKKMENVVDTENAELMKSIENELIAINTTLKEFDQLMRNEYMAAAKEQPGIMFVPEGKSYYENRVKHYSTLPLTPDSVHNLGLSEVARIRSQMDKIIEELKFEGSFEDFLKFLRTDEQFYPKTPQELLNYAAWLSKKAEGQLPKLFDHLYSLPFTVEPVPMSIAPTYTTGRYVGGSWEAHKAGIYWVNTYNLPSRTLYTLPALTLHEAVPGHHLQGAIAGELDNIPEFRNNYYISAFGEGWGLYSEYLGEEMGMYETPYDLFGRYTYEMWRACRLVVDTGIHYKGWTRQQALDYMANNTALSIHEVTTEIDRYIGWPGQAISYKIGEIKIKALRKKAEDALGEDFNIREFHHVILKNGSIPLAVLEEQVDGYISRTKI</sequence>
<dbReference type="Proteomes" id="UP000662783">
    <property type="component" value="Chromosome"/>
</dbReference>
<dbReference type="Pfam" id="PF05960">
    <property type="entry name" value="DUF885"/>
    <property type="match status" value="1"/>
</dbReference>
<dbReference type="KEGG" id="fuv:JR347_12005"/>
<evidence type="ECO:0000313" key="1">
    <source>
        <dbReference type="EMBL" id="QSE96332.1"/>
    </source>
</evidence>
<dbReference type="PROSITE" id="PS51257">
    <property type="entry name" value="PROKAR_LIPOPROTEIN"/>
    <property type="match status" value="1"/>
</dbReference>
<dbReference type="RefSeq" id="WP_205720848.1">
    <property type="nucleotide sequence ID" value="NZ_CP070608.1"/>
</dbReference>
<keyword evidence="2" id="KW-1185">Reference proteome</keyword>
<reference evidence="1" key="1">
    <citation type="submission" date="2021-02" db="EMBL/GenBank/DDBJ databases">
        <title>Fulvivirga sp. S481 isolated from sea water.</title>
        <authorList>
            <person name="Bae S.S."/>
            <person name="Baek K."/>
        </authorList>
    </citation>
    <scope>NUCLEOTIDE SEQUENCE</scope>
    <source>
        <strain evidence="1">S481</strain>
    </source>
</reference>
<dbReference type="EMBL" id="CP070608">
    <property type="protein sequence ID" value="QSE96332.1"/>
    <property type="molecule type" value="Genomic_DNA"/>
</dbReference>
<organism evidence="1 2">
    <name type="scientific">Fulvivirga lutea</name>
    <dbReference type="NCBI Taxonomy" id="2810512"/>
    <lineage>
        <taxon>Bacteria</taxon>
        <taxon>Pseudomonadati</taxon>
        <taxon>Bacteroidota</taxon>
        <taxon>Cytophagia</taxon>
        <taxon>Cytophagales</taxon>
        <taxon>Fulvivirgaceae</taxon>
        <taxon>Fulvivirga</taxon>
    </lineage>
</organism>
<evidence type="ECO:0000313" key="2">
    <source>
        <dbReference type="Proteomes" id="UP000662783"/>
    </source>
</evidence>
<dbReference type="InterPro" id="IPR010281">
    <property type="entry name" value="DUF885"/>
</dbReference>
<dbReference type="PANTHER" id="PTHR33361">
    <property type="entry name" value="GLR0591 PROTEIN"/>
    <property type="match status" value="1"/>
</dbReference>